<dbReference type="EMBL" id="BLAD01000075">
    <property type="protein sequence ID" value="GES04002.1"/>
    <property type="molecule type" value="Genomic_DNA"/>
</dbReference>
<organism evidence="2 3">
    <name type="scientific">Acrocarpospora corrugata</name>
    <dbReference type="NCBI Taxonomy" id="35763"/>
    <lineage>
        <taxon>Bacteria</taxon>
        <taxon>Bacillati</taxon>
        <taxon>Actinomycetota</taxon>
        <taxon>Actinomycetes</taxon>
        <taxon>Streptosporangiales</taxon>
        <taxon>Streptosporangiaceae</taxon>
        <taxon>Acrocarpospora</taxon>
    </lineage>
</organism>
<feature type="region of interest" description="Disordered" evidence="1">
    <location>
        <begin position="25"/>
        <end position="59"/>
    </location>
</feature>
<proteinExistence type="predicted"/>
<sequence length="129" mass="13046">MVAQAPGDGGGAGVVREGQVEAAPAGVEHAQVGGVVELDHGGSGELERGRATGSTPEPALDGSLVRGMKVHFAVHLPVSVTSVTPAPPQPAGPPLPAAYVAMVGCPKYSDIYARSGVWIAAIWVLRPHL</sequence>
<dbReference type="Proteomes" id="UP000334990">
    <property type="component" value="Unassembled WGS sequence"/>
</dbReference>
<reference evidence="2 3" key="1">
    <citation type="submission" date="2019-10" db="EMBL/GenBank/DDBJ databases">
        <title>Whole genome shotgun sequence of Acrocarpospora corrugata NBRC 13972.</title>
        <authorList>
            <person name="Ichikawa N."/>
            <person name="Kimura A."/>
            <person name="Kitahashi Y."/>
            <person name="Komaki H."/>
            <person name="Oguchi A."/>
        </authorList>
    </citation>
    <scope>NUCLEOTIDE SEQUENCE [LARGE SCALE GENOMIC DNA]</scope>
    <source>
        <strain evidence="2 3">NBRC 13972</strain>
    </source>
</reference>
<comment type="caution">
    <text evidence="2">The sequence shown here is derived from an EMBL/GenBank/DDBJ whole genome shotgun (WGS) entry which is preliminary data.</text>
</comment>
<accession>A0A5M3W7R0</accession>
<gene>
    <name evidence="2" type="ORF">Acor_60680</name>
</gene>
<evidence type="ECO:0000256" key="1">
    <source>
        <dbReference type="SAM" id="MobiDB-lite"/>
    </source>
</evidence>
<name>A0A5M3W7R0_9ACTN</name>
<evidence type="ECO:0000313" key="2">
    <source>
        <dbReference type="EMBL" id="GES04002.1"/>
    </source>
</evidence>
<dbReference type="AlphaFoldDB" id="A0A5M3W7R0"/>
<protein>
    <submittedName>
        <fullName evidence="2">Uncharacterized protein</fullName>
    </submittedName>
</protein>
<feature type="compositionally biased region" description="Basic and acidic residues" evidence="1">
    <location>
        <begin position="37"/>
        <end position="50"/>
    </location>
</feature>
<keyword evidence="3" id="KW-1185">Reference proteome</keyword>
<evidence type="ECO:0000313" key="3">
    <source>
        <dbReference type="Proteomes" id="UP000334990"/>
    </source>
</evidence>